<sequence length="234" mass="26165">FTLLIVLIGAVRDEKQLILALLAAVQCGGGSESESSESSSETPTLDVGQCCDDCQYCKDENAICVTYGYSKLCVCKTYFIFDEESKKCIPGGPFLNFGFDGATQNQTMQAVGLARLTPKKTDARDTFYWEYFKSDEVAQAYCASNLDFGYALALWQDCDVNGSTEQSCKSICANWNKKFRRVKRSNPYSCFDALNIIKYIYADPTRPDVIESFSYGKWGCNPRAWCSNYCCCVL</sequence>
<keyword evidence="2" id="KW-1185">Reference proteome</keyword>
<accession>A0ABY7F4Q8</accession>
<feature type="non-terminal residue" evidence="1">
    <location>
        <position position="234"/>
    </location>
</feature>
<evidence type="ECO:0000313" key="1">
    <source>
        <dbReference type="EMBL" id="WAR16032.1"/>
    </source>
</evidence>
<dbReference type="Proteomes" id="UP001164746">
    <property type="component" value="Chromosome 10"/>
</dbReference>
<evidence type="ECO:0000313" key="2">
    <source>
        <dbReference type="Proteomes" id="UP001164746"/>
    </source>
</evidence>
<reference evidence="1" key="1">
    <citation type="submission" date="2022-11" db="EMBL/GenBank/DDBJ databases">
        <title>Centuries of genome instability and evolution in soft-shell clam transmissible cancer (bioRxiv).</title>
        <authorList>
            <person name="Hart S.F.M."/>
            <person name="Yonemitsu M.A."/>
            <person name="Giersch R.M."/>
            <person name="Beal B.F."/>
            <person name="Arriagada G."/>
            <person name="Davis B.W."/>
            <person name="Ostrander E.A."/>
            <person name="Goff S.P."/>
            <person name="Metzger M.J."/>
        </authorList>
    </citation>
    <scope>NUCLEOTIDE SEQUENCE</scope>
    <source>
        <strain evidence="1">MELC-2E11</strain>
        <tissue evidence="1">Siphon/mantle</tissue>
    </source>
</reference>
<proteinExistence type="predicted"/>
<gene>
    <name evidence="1" type="ORF">MAR_030626</name>
</gene>
<dbReference type="EMBL" id="CP111021">
    <property type="protein sequence ID" value="WAR16032.1"/>
    <property type="molecule type" value="Genomic_DNA"/>
</dbReference>
<protein>
    <submittedName>
        <fullName evidence="1">Uncharacterized protein</fullName>
    </submittedName>
</protein>
<name>A0ABY7F4Q8_MYAAR</name>
<organism evidence="1 2">
    <name type="scientific">Mya arenaria</name>
    <name type="common">Soft-shell clam</name>
    <dbReference type="NCBI Taxonomy" id="6604"/>
    <lineage>
        <taxon>Eukaryota</taxon>
        <taxon>Metazoa</taxon>
        <taxon>Spiralia</taxon>
        <taxon>Lophotrochozoa</taxon>
        <taxon>Mollusca</taxon>
        <taxon>Bivalvia</taxon>
        <taxon>Autobranchia</taxon>
        <taxon>Heteroconchia</taxon>
        <taxon>Euheterodonta</taxon>
        <taxon>Imparidentia</taxon>
        <taxon>Neoheterodontei</taxon>
        <taxon>Myida</taxon>
        <taxon>Myoidea</taxon>
        <taxon>Myidae</taxon>
        <taxon>Mya</taxon>
    </lineage>
</organism>